<keyword evidence="4" id="KW-1185">Reference proteome</keyword>
<reference evidence="3 4" key="1">
    <citation type="submission" date="2021-06" db="EMBL/GenBank/DDBJ databases">
        <authorList>
            <person name="Palmer J.M."/>
        </authorList>
    </citation>
    <scope>NUCLEOTIDE SEQUENCE [LARGE SCALE GENOMIC DNA]</scope>
    <source>
        <strain evidence="3 4">MEX-2019</strain>
        <tissue evidence="3">Muscle</tissue>
    </source>
</reference>
<dbReference type="AlphaFoldDB" id="A0AAV9SGF4"/>
<organism evidence="3 4">
    <name type="scientific">Crenichthys baileyi</name>
    <name type="common">White River springfish</name>
    <dbReference type="NCBI Taxonomy" id="28760"/>
    <lineage>
        <taxon>Eukaryota</taxon>
        <taxon>Metazoa</taxon>
        <taxon>Chordata</taxon>
        <taxon>Craniata</taxon>
        <taxon>Vertebrata</taxon>
        <taxon>Euteleostomi</taxon>
        <taxon>Actinopterygii</taxon>
        <taxon>Neopterygii</taxon>
        <taxon>Teleostei</taxon>
        <taxon>Neoteleostei</taxon>
        <taxon>Acanthomorphata</taxon>
        <taxon>Ovalentaria</taxon>
        <taxon>Atherinomorphae</taxon>
        <taxon>Cyprinodontiformes</taxon>
        <taxon>Goodeidae</taxon>
        <taxon>Crenichthys</taxon>
    </lineage>
</organism>
<keyword evidence="1" id="KW-0175">Coiled coil</keyword>
<sequence length="397" mass="44356">MNLVENKTLHSQLRDEETVVVENAVRLAIDSVLNVLYGVNGAKTREYQRMVADKDKEIQRLEGRLTEIERELQVLRRQGCTCELFEARTRISGNRQTLEQIRSEPGGVYPEVTAGPQECDMNLSLSVYAQPSSHFPSQYHGSILRSSPSCLGLNSSCTPCSSEASGVTEDSRNLPTSPSSLVVKEEPSDVDAVLIEWELSEERAADAQEQAGSPCLNEQSSDVKHNSAEHPETDESRLLREKTPVKPPSFQIAAGDQLKNKNNVTTSQLTEEAQRLKRAAWRAASKRYYARKIARQQANLQHIGPGVHATNSQRGCFVGKRKRLISDLPEESQMLRREAWRAASRRYYSRKTSRHQTESLQYGHGMQNLNPAGATKGPNEEGPQVIIGGIFRNVIFD</sequence>
<dbReference type="Proteomes" id="UP001311232">
    <property type="component" value="Unassembled WGS sequence"/>
</dbReference>
<evidence type="ECO:0000256" key="2">
    <source>
        <dbReference type="SAM" id="MobiDB-lite"/>
    </source>
</evidence>
<proteinExistence type="predicted"/>
<name>A0AAV9SGF4_9TELE</name>
<evidence type="ECO:0000256" key="1">
    <source>
        <dbReference type="SAM" id="Coils"/>
    </source>
</evidence>
<evidence type="ECO:0000313" key="4">
    <source>
        <dbReference type="Proteomes" id="UP001311232"/>
    </source>
</evidence>
<comment type="caution">
    <text evidence="3">The sequence shown here is derived from an EMBL/GenBank/DDBJ whole genome shotgun (WGS) entry which is preliminary data.</text>
</comment>
<protein>
    <submittedName>
        <fullName evidence="3">Uncharacterized protein</fullName>
    </submittedName>
</protein>
<feature type="coiled-coil region" evidence="1">
    <location>
        <begin position="44"/>
        <end position="78"/>
    </location>
</feature>
<accession>A0AAV9SGF4</accession>
<feature type="compositionally biased region" description="Basic and acidic residues" evidence="2">
    <location>
        <begin position="221"/>
        <end position="237"/>
    </location>
</feature>
<feature type="region of interest" description="Disordered" evidence="2">
    <location>
        <begin position="204"/>
        <end position="237"/>
    </location>
</feature>
<dbReference type="EMBL" id="JAHHUM010000369">
    <property type="protein sequence ID" value="KAK5620359.1"/>
    <property type="molecule type" value="Genomic_DNA"/>
</dbReference>
<feature type="region of interest" description="Disordered" evidence="2">
    <location>
        <begin position="161"/>
        <end position="185"/>
    </location>
</feature>
<evidence type="ECO:0000313" key="3">
    <source>
        <dbReference type="EMBL" id="KAK5620359.1"/>
    </source>
</evidence>
<gene>
    <name evidence="3" type="ORF">CRENBAI_025147</name>
</gene>